<proteinExistence type="predicted"/>
<dbReference type="OrthoDB" id="10300198at2759"/>
<evidence type="ECO:0000313" key="2">
    <source>
        <dbReference type="EMBL" id="OLP83282.1"/>
    </source>
</evidence>
<dbReference type="Proteomes" id="UP000186817">
    <property type="component" value="Unassembled WGS sequence"/>
</dbReference>
<comment type="caution">
    <text evidence="2">The sequence shown here is derived from an EMBL/GenBank/DDBJ whole genome shotgun (WGS) entry which is preliminary data.</text>
</comment>
<organism evidence="2 3">
    <name type="scientific">Symbiodinium microadriaticum</name>
    <name type="common">Dinoflagellate</name>
    <name type="synonym">Zooxanthella microadriatica</name>
    <dbReference type="NCBI Taxonomy" id="2951"/>
    <lineage>
        <taxon>Eukaryota</taxon>
        <taxon>Sar</taxon>
        <taxon>Alveolata</taxon>
        <taxon>Dinophyceae</taxon>
        <taxon>Suessiales</taxon>
        <taxon>Symbiodiniaceae</taxon>
        <taxon>Symbiodinium</taxon>
    </lineage>
</organism>
<gene>
    <name evidence="2" type="ORF">AK812_SmicGene35974</name>
</gene>
<dbReference type="AlphaFoldDB" id="A0A1Q9CK33"/>
<accession>A0A1Q9CK33</accession>
<evidence type="ECO:0000313" key="3">
    <source>
        <dbReference type="Proteomes" id="UP000186817"/>
    </source>
</evidence>
<feature type="region of interest" description="Disordered" evidence="1">
    <location>
        <begin position="90"/>
        <end position="120"/>
    </location>
</feature>
<dbReference type="EMBL" id="LSRX01001127">
    <property type="protein sequence ID" value="OLP83282.1"/>
    <property type="molecule type" value="Genomic_DNA"/>
</dbReference>
<name>A0A1Q9CK33_SYMMI</name>
<protein>
    <submittedName>
        <fullName evidence="2">Uncharacterized protein</fullName>
    </submittedName>
</protein>
<reference evidence="2 3" key="1">
    <citation type="submission" date="2016-02" db="EMBL/GenBank/DDBJ databases">
        <title>Genome analysis of coral dinoflagellate symbionts highlights evolutionary adaptations to a symbiotic lifestyle.</title>
        <authorList>
            <person name="Aranda M."/>
            <person name="Li Y."/>
            <person name="Liew Y.J."/>
            <person name="Baumgarten S."/>
            <person name="Simakov O."/>
            <person name="Wilson M."/>
            <person name="Piel J."/>
            <person name="Ashoor H."/>
            <person name="Bougouffa S."/>
            <person name="Bajic V.B."/>
            <person name="Ryu T."/>
            <person name="Ravasi T."/>
            <person name="Bayer T."/>
            <person name="Micklem G."/>
            <person name="Kim H."/>
            <person name="Bhak J."/>
            <person name="Lajeunesse T.C."/>
            <person name="Voolstra C.R."/>
        </authorList>
    </citation>
    <scope>NUCLEOTIDE SEQUENCE [LARGE SCALE GENOMIC DNA]</scope>
    <source>
        <strain evidence="2 3">CCMP2467</strain>
    </source>
</reference>
<keyword evidence="3" id="KW-1185">Reference proteome</keyword>
<evidence type="ECO:0000256" key="1">
    <source>
        <dbReference type="SAM" id="MobiDB-lite"/>
    </source>
</evidence>
<sequence length="253" mass="27094">MGYRPIDEALAEHVRTNGLHICTEVVEDARKAILRGAEQIFAIIAMTTNIADGELTLSGVQLLGQDLPDVKGFLQHQIFVSAVKQGKESKRSATESPAAATKCRTLGKSHGRSGNSSIEDTGKRITGAEQLAWELVKDGNPLWCTVRCAVAEIGWDVARHVFLAAGLNNVTLGAYACGPHVGSAWLEEAIWREIEPEIQFFAAAAVTTSPPNGPSAEVFVTTKWGVLTDYTRTSTAKAASARTTCCAIDVRDA</sequence>